<protein>
    <recommendedName>
        <fullName evidence="1">Transposase InsH N-terminal domain-containing protein</fullName>
    </recommendedName>
</protein>
<name>A0A317C747_9GAMM</name>
<sequence>MLQSQKSPSYDQFDNASLLLVDMVAPTNKLRRLARLINWKLLNDSFSNSFQSTHSPSSRMVFSLLYLQAKENVSYEELVERWAVTPEWQYFCGETTLKDTCPLHSSALSIWSRELGVSGSKLMCAALSPSFAELRIH</sequence>
<comment type="caution">
    <text evidence="2">The sequence shown here is derived from an EMBL/GenBank/DDBJ whole genome shotgun (WGS) entry which is preliminary data.</text>
</comment>
<dbReference type="RefSeq" id="WP_109824113.1">
    <property type="nucleotide sequence ID" value="NZ_QGKL01000039.1"/>
</dbReference>
<dbReference type="Pfam" id="PF05598">
    <property type="entry name" value="DUF772"/>
    <property type="match status" value="1"/>
</dbReference>
<dbReference type="EMBL" id="QGKL01000039">
    <property type="protein sequence ID" value="PWQ94464.1"/>
    <property type="molecule type" value="Genomic_DNA"/>
</dbReference>
<dbReference type="Proteomes" id="UP000245506">
    <property type="component" value="Unassembled WGS sequence"/>
</dbReference>
<dbReference type="OrthoDB" id="5625049at2"/>
<dbReference type="PANTHER" id="PTHR33803">
    <property type="entry name" value="IS1478 TRANSPOSASE"/>
    <property type="match status" value="1"/>
</dbReference>
<evidence type="ECO:0000313" key="3">
    <source>
        <dbReference type="Proteomes" id="UP000245506"/>
    </source>
</evidence>
<dbReference type="AlphaFoldDB" id="A0A317C747"/>
<keyword evidence="3" id="KW-1185">Reference proteome</keyword>
<organism evidence="2 3">
    <name type="scientific">Leucothrix arctica</name>
    <dbReference type="NCBI Taxonomy" id="1481894"/>
    <lineage>
        <taxon>Bacteria</taxon>
        <taxon>Pseudomonadati</taxon>
        <taxon>Pseudomonadota</taxon>
        <taxon>Gammaproteobacteria</taxon>
        <taxon>Thiotrichales</taxon>
        <taxon>Thiotrichaceae</taxon>
        <taxon>Leucothrix</taxon>
    </lineage>
</organism>
<accession>A0A317C747</accession>
<dbReference type="InterPro" id="IPR008490">
    <property type="entry name" value="Transposase_InsH_N"/>
</dbReference>
<evidence type="ECO:0000313" key="2">
    <source>
        <dbReference type="EMBL" id="PWQ94464.1"/>
    </source>
</evidence>
<evidence type="ECO:0000259" key="1">
    <source>
        <dbReference type="Pfam" id="PF05598"/>
    </source>
</evidence>
<dbReference type="PANTHER" id="PTHR33803:SF3">
    <property type="entry name" value="BLL1974 PROTEIN"/>
    <property type="match status" value="1"/>
</dbReference>
<gene>
    <name evidence="2" type="ORF">DKT75_14280</name>
</gene>
<proteinExistence type="predicted"/>
<feature type="domain" description="Transposase InsH N-terminal" evidence="1">
    <location>
        <begin position="22"/>
        <end position="111"/>
    </location>
</feature>
<reference evidence="2 3" key="1">
    <citation type="submission" date="2018-05" db="EMBL/GenBank/DDBJ databases">
        <title>Leucothrix arctica sp. nov., isolated from Arctic seawater.</title>
        <authorList>
            <person name="Choi A."/>
            <person name="Baek K."/>
        </authorList>
    </citation>
    <scope>NUCLEOTIDE SEQUENCE [LARGE SCALE GENOMIC DNA]</scope>
    <source>
        <strain evidence="2 3">IMCC9719</strain>
    </source>
</reference>